<dbReference type="AlphaFoldDB" id="A0A150GLC9"/>
<dbReference type="EMBL" id="LSYV01000016">
    <property type="protein sequence ID" value="KXZ50633.1"/>
    <property type="molecule type" value="Genomic_DNA"/>
</dbReference>
<accession>A0A150GLC9</accession>
<dbReference type="CDD" id="cd06460">
    <property type="entry name" value="M32_Taq"/>
    <property type="match status" value="1"/>
</dbReference>
<feature type="compositionally biased region" description="Polar residues" evidence="1">
    <location>
        <begin position="52"/>
        <end position="62"/>
    </location>
</feature>
<gene>
    <name evidence="2" type="ORF">GPECTOR_15g317</name>
</gene>
<protein>
    <recommendedName>
        <fullName evidence="4">Carboxypeptidase</fullName>
    </recommendedName>
</protein>
<dbReference type="PRINTS" id="PR00998">
    <property type="entry name" value="CRBOXYPTASET"/>
</dbReference>
<dbReference type="PROSITE" id="PS52034">
    <property type="entry name" value="PEPTIDASE_M32"/>
    <property type="match status" value="1"/>
</dbReference>
<dbReference type="Proteomes" id="UP000075714">
    <property type="component" value="Unassembled WGS sequence"/>
</dbReference>
<dbReference type="PANTHER" id="PTHR34217:SF1">
    <property type="entry name" value="CARBOXYPEPTIDASE 1"/>
    <property type="match status" value="1"/>
</dbReference>
<name>A0A150GLC9_GONPE</name>
<dbReference type="InterPro" id="IPR001333">
    <property type="entry name" value="Peptidase_M32_Taq"/>
</dbReference>
<dbReference type="STRING" id="33097.A0A150GLC9"/>
<proteinExistence type="predicted"/>
<reference evidence="3" key="1">
    <citation type="journal article" date="2016" name="Nat. Commun.">
        <title>The Gonium pectorale genome demonstrates co-option of cell cycle regulation during the evolution of multicellularity.</title>
        <authorList>
            <person name="Hanschen E.R."/>
            <person name="Marriage T.N."/>
            <person name="Ferris P.J."/>
            <person name="Hamaji T."/>
            <person name="Toyoda A."/>
            <person name="Fujiyama A."/>
            <person name="Neme R."/>
            <person name="Noguchi H."/>
            <person name="Minakuchi Y."/>
            <person name="Suzuki M."/>
            <person name="Kawai-Toyooka H."/>
            <person name="Smith D.R."/>
            <person name="Sparks H."/>
            <person name="Anderson J."/>
            <person name="Bakaric R."/>
            <person name="Luria V."/>
            <person name="Karger A."/>
            <person name="Kirschner M.W."/>
            <person name="Durand P.M."/>
            <person name="Michod R.E."/>
            <person name="Nozaki H."/>
            <person name="Olson B.J."/>
        </authorList>
    </citation>
    <scope>NUCLEOTIDE SEQUENCE [LARGE SCALE GENOMIC DNA]</scope>
    <source>
        <strain evidence="3">NIES-2863</strain>
    </source>
</reference>
<dbReference type="OrthoDB" id="10249837at2759"/>
<keyword evidence="3" id="KW-1185">Reference proteome</keyword>
<organism evidence="2 3">
    <name type="scientific">Gonium pectorale</name>
    <name type="common">Green alga</name>
    <dbReference type="NCBI Taxonomy" id="33097"/>
    <lineage>
        <taxon>Eukaryota</taxon>
        <taxon>Viridiplantae</taxon>
        <taxon>Chlorophyta</taxon>
        <taxon>core chlorophytes</taxon>
        <taxon>Chlorophyceae</taxon>
        <taxon>CS clade</taxon>
        <taxon>Chlamydomonadales</taxon>
        <taxon>Volvocaceae</taxon>
        <taxon>Gonium</taxon>
    </lineage>
</organism>
<comment type="caution">
    <text evidence="2">The sequence shown here is derived from an EMBL/GenBank/DDBJ whole genome shotgun (WGS) entry which is preliminary data.</text>
</comment>
<dbReference type="GO" id="GO:0006508">
    <property type="term" value="P:proteolysis"/>
    <property type="evidence" value="ECO:0007669"/>
    <property type="project" value="InterPro"/>
</dbReference>
<evidence type="ECO:0000256" key="1">
    <source>
        <dbReference type="SAM" id="MobiDB-lite"/>
    </source>
</evidence>
<evidence type="ECO:0000313" key="2">
    <source>
        <dbReference type="EMBL" id="KXZ50633.1"/>
    </source>
</evidence>
<dbReference type="Gene3D" id="1.10.1370.30">
    <property type="match status" value="1"/>
</dbReference>
<dbReference type="GO" id="GO:0004181">
    <property type="term" value="F:metallocarboxypeptidase activity"/>
    <property type="evidence" value="ECO:0007669"/>
    <property type="project" value="InterPro"/>
</dbReference>
<evidence type="ECO:0000313" key="3">
    <source>
        <dbReference type="Proteomes" id="UP000075714"/>
    </source>
</evidence>
<dbReference type="Pfam" id="PF02074">
    <property type="entry name" value="Peptidase_M32"/>
    <property type="match status" value="1"/>
</dbReference>
<dbReference type="SUPFAM" id="SSF55486">
    <property type="entry name" value="Metalloproteases ('zincins'), catalytic domain"/>
    <property type="match status" value="1"/>
</dbReference>
<evidence type="ECO:0008006" key="4">
    <source>
        <dbReference type="Google" id="ProtNLM"/>
    </source>
</evidence>
<feature type="region of interest" description="Disordered" evidence="1">
    <location>
        <begin position="41"/>
        <end position="68"/>
    </location>
</feature>
<dbReference type="PANTHER" id="PTHR34217">
    <property type="entry name" value="METAL-DEPENDENT CARBOXYPEPTIDASE"/>
    <property type="match status" value="1"/>
</dbReference>
<sequence>MLVSSLRISSAVPLLAKRTLTSHGLSPPGVASLRYLATTTNTTTMGGRHSKPGQQRSPSQRAKASALAVDVPKEPAKAYDALAERLRELSSLNGIDSLLNWDEMVMMPPGAAASRGSQKATLAGIKYEKQTDPTIGALLAVLEAAPAGALTSLQSAVVREAAREYRKETALSKELAQRMAKLKTDAYTAWVKAKTENDFSVFAPLLQELIEVNKERARLIDPTRPAYDVLLDDYEKGLTSERLDQVFSQLRDGLVPLLAEIKSRGRKIDASWIKGDYDTDKQAELCNKIALDMGFDTQHGRLDVSVHPFSIGMHPNDVRMTTRFKKDDVIEAISGAVHETGHALYEQGRSLAAEAEGLPVNGALSMGLHESQSLLWERCERFPAPFGPASADSLYEAMNVIQEPSLVRVEADELTYPLHIILRYELERGLIDGSIAVEDVPRLWNDRMEAYLGARPPSDAKGCLQDVHWSMGAFGYFPTYTLGALYAVQLYDAAARELPGLEDKIRAGEFAPLRAWLREKIHQVGSLPANGDELMAAVTGSPLDPSVFLSYAKAKYGKLYGL</sequence>